<evidence type="ECO:0000256" key="1">
    <source>
        <dbReference type="SAM" id="MobiDB-lite"/>
    </source>
</evidence>
<dbReference type="AlphaFoldDB" id="A0A913Z1X3"/>
<proteinExistence type="predicted"/>
<feature type="region of interest" description="Disordered" evidence="1">
    <location>
        <begin position="1"/>
        <end position="32"/>
    </location>
</feature>
<dbReference type="Gene3D" id="3.40.50.300">
    <property type="entry name" value="P-loop containing nucleotide triphosphate hydrolases"/>
    <property type="match status" value="1"/>
</dbReference>
<reference evidence="2" key="1">
    <citation type="submission" date="2022-11" db="UniProtKB">
        <authorList>
            <consortium name="EnsemblMetazoa"/>
        </authorList>
    </citation>
    <scope>IDENTIFICATION</scope>
</reference>
<sequence>MDAQSASASQRADDQAPCLPDSPLRTGTIGNSGTVIGSHNPIIAGSSAVNITNIFPLEGPGVPAPRPQHSQRPDQEPRLRAPSFQDVGKKTRDILKGVYKTTGSYVQLLPGIDNDQMHIAGIYTKVQLETREGVAVVTGQKGDTVNSTEYAKIFRLRTRVGELISRLIFYGMGGVGKSTIFDKIAFDWADEASEFLIRFQLVFLLKMCALLQDSDIVDSTFDQLLGEDSGIAKDELDEFILANPNKVREPHGTTGMR</sequence>
<dbReference type="RefSeq" id="XP_038045854.1">
    <property type="nucleotide sequence ID" value="XM_038189926.1"/>
</dbReference>
<feature type="region of interest" description="Disordered" evidence="1">
    <location>
        <begin position="58"/>
        <end position="80"/>
    </location>
</feature>
<name>A0A913Z1X3_PATMI</name>
<dbReference type="PANTHER" id="PTHR46844">
    <property type="entry name" value="SLR5058 PROTEIN"/>
    <property type="match status" value="1"/>
</dbReference>
<dbReference type="EnsemblMetazoa" id="XM_038189926.1">
    <property type="protein sequence ID" value="XP_038045854.1"/>
    <property type="gene ID" value="LOC119720285"/>
</dbReference>
<feature type="compositionally biased region" description="Low complexity" evidence="1">
    <location>
        <begin position="1"/>
        <end position="10"/>
    </location>
</feature>
<dbReference type="PANTHER" id="PTHR46844:SF1">
    <property type="entry name" value="SLR5058 PROTEIN"/>
    <property type="match status" value="1"/>
</dbReference>
<evidence type="ECO:0000313" key="2">
    <source>
        <dbReference type="EnsemblMetazoa" id="XP_038045854.1"/>
    </source>
</evidence>
<dbReference type="GeneID" id="119720285"/>
<evidence type="ECO:0000313" key="3">
    <source>
        <dbReference type="Proteomes" id="UP000887568"/>
    </source>
</evidence>
<accession>A0A913Z1X3</accession>
<dbReference type="Proteomes" id="UP000887568">
    <property type="component" value="Unplaced"/>
</dbReference>
<organism evidence="2 3">
    <name type="scientific">Patiria miniata</name>
    <name type="common">Bat star</name>
    <name type="synonym">Asterina miniata</name>
    <dbReference type="NCBI Taxonomy" id="46514"/>
    <lineage>
        <taxon>Eukaryota</taxon>
        <taxon>Metazoa</taxon>
        <taxon>Echinodermata</taxon>
        <taxon>Eleutherozoa</taxon>
        <taxon>Asterozoa</taxon>
        <taxon>Asteroidea</taxon>
        <taxon>Valvatacea</taxon>
        <taxon>Valvatida</taxon>
        <taxon>Asterinidae</taxon>
        <taxon>Patiria</taxon>
    </lineage>
</organism>
<dbReference type="InterPro" id="IPR027417">
    <property type="entry name" value="P-loop_NTPase"/>
</dbReference>
<keyword evidence="3" id="KW-1185">Reference proteome</keyword>
<protein>
    <submittedName>
        <fullName evidence="2">Uncharacterized protein</fullName>
    </submittedName>
</protein>